<evidence type="ECO:0000256" key="1">
    <source>
        <dbReference type="ARBA" id="ARBA00004196"/>
    </source>
</evidence>
<feature type="domain" description="4Fe-4S ferredoxin-type" evidence="8">
    <location>
        <begin position="79"/>
        <end position="108"/>
    </location>
</feature>
<dbReference type="GO" id="GO:0046872">
    <property type="term" value="F:metal ion binding"/>
    <property type="evidence" value="ECO:0007669"/>
    <property type="project" value="UniProtKB-KW"/>
</dbReference>
<evidence type="ECO:0000259" key="8">
    <source>
        <dbReference type="PROSITE" id="PS51379"/>
    </source>
</evidence>
<comment type="subcellular location">
    <subcellularLocation>
        <location evidence="1">Cell envelope</location>
    </subcellularLocation>
</comment>
<dbReference type="PROSITE" id="PS00198">
    <property type="entry name" value="4FE4S_FER_1"/>
    <property type="match status" value="1"/>
</dbReference>
<gene>
    <name evidence="9" type="ORF">A3F84_27900</name>
</gene>
<keyword evidence="7" id="KW-0472">Membrane</keyword>
<evidence type="ECO:0000256" key="5">
    <source>
        <dbReference type="ARBA" id="ARBA00023004"/>
    </source>
</evidence>
<accession>A0A1F6C4A4</accession>
<keyword evidence="6" id="KW-0411">Iron-sulfur</keyword>
<evidence type="ECO:0000256" key="4">
    <source>
        <dbReference type="ARBA" id="ARBA00022737"/>
    </source>
</evidence>
<name>A0A1F6C4A4_HANXR</name>
<evidence type="ECO:0000256" key="7">
    <source>
        <dbReference type="SAM" id="Phobius"/>
    </source>
</evidence>
<dbReference type="AlphaFoldDB" id="A0A1F6C4A4"/>
<dbReference type="PROSITE" id="PS51379">
    <property type="entry name" value="4FE4S_FER_2"/>
    <property type="match status" value="3"/>
</dbReference>
<dbReference type="PANTHER" id="PTHR43545:SF4">
    <property type="entry name" value="IRON-SULFUR PROTEIN"/>
    <property type="match status" value="1"/>
</dbReference>
<keyword evidence="4" id="KW-0677">Repeat</keyword>
<evidence type="ECO:0000256" key="2">
    <source>
        <dbReference type="ARBA" id="ARBA00022485"/>
    </source>
</evidence>
<sequence>MGVAILTDLTRCIGCRACVYACKEINGLPKEEAEGLSARTWTVVERRAGLNVRRQCMHCLDPACASVCPVAALHKTPAGPVVYEEDRCIGCRYCMVACPFHVPKYEWEKPLPRVQKCIFCSEKRLREGKQPACTEVCPAKATVFGDRDALIREARGRIEAHPGRYVDHIYGLEEAGGTSVLYLSGVPFERLGFPTGLDREPYPRLTWEILSKIPNVVGIGGVLMFGIWWIVNRRMELERRDALREGPAKGADDGEEGD</sequence>
<comment type="caution">
    <text evidence="9">The sequence shown here is derived from an EMBL/GenBank/DDBJ whole genome shotgun (WGS) entry which is preliminary data.</text>
</comment>
<evidence type="ECO:0000313" key="9">
    <source>
        <dbReference type="EMBL" id="OGG44034.1"/>
    </source>
</evidence>
<dbReference type="EMBL" id="MFKF01000418">
    <property type="protein sequence ID" value="OGG44034.1"/>
    <property type="molecule type" value="Genomic_DNA"/>
</dbReference>
<feature type="domain" description="4Fe-4S ferredoxin-type" evidence="8">
    <location>
        <begin position="3"/>
        <end position="33"/>
    </location>
</feature>
<dbReference type="InterPro" id="IPR051555">
    <property type="entry name" value="FDH_Electron_Transfer_Unit"/>
</dbReference>
<dbReference type="SUPFAM" id="SSF54862">
    <property type="entry name" value="4Fe-4S ferredoxins"/>
    <property type="match status" value="1"/>
</dbReference>
<organism evidence="9 10">
    <name type="scientific">Handelsmanbacteria sp. (strain RIFCSPLOWO2_12_FULL_64_10)</name>
    <dbReference type="NCBI Taxonomy" id="1817868"/>
    <lineage>
        <taxon>Bacteria</taxon>
        <taxon>Candidatus Handelsmaniibacteriota</taxon>
    </lineage>
</organism>
<keyword evidence="7" id="KW-1133">Transmembrane helix</keyword>
<keyword evidence="7" id="KW-0812">Transmembrane</keyword>
<dbReference type="GO" id="GO:0051539">
    <property type="term" value="F:4 iron, 4 sulfur cluster binding"/>
    <property type="evidence" value="ECO:0007669"/>
    <property type="project" value="UniProtKB-KW"/>
</dbReference>
<dbReference type="InterPro" id="IPR017896">
    <property type="entry name" value="4Fe4S_Fe-S-bd"/>
</dbReference>
<proteinExistence type="predicted"/>
<keyword evidence="3" id="KW-0479">Metal-binding</keyword>
<keyword evidence="2" id="KW-0004">4Fe-4S</keyword>
<evidence type="ECO:0000313" key="10">
    <source>
        <dbReference type="Proteomes" id="UP000178606"/>
    </source>
</evidence>
<dbReference type="Proteomes" id="UP000178606">
    <property type="component" value="Unassembled WGS sequence"/>
</dbReference>
<dbReference type="InterPro" id="IPR017900">
    <property type="entry name" value="4Fe4S_Fe_S_CS"/>
</dbReference>
<feature type="domain" description="4Fe-4S ferredoxin-type" evidence="8">
    <location>
        <begin position="46"/>
        <end position="78"/>
    </location>
</feature>
<dbReference type="PANTHER" id="PTHR43545">
    <property type="entry name" value="FORMATE DEHYDROGENASE, NITRATE-INDUCIBLE, IRON-SULFUR SUBUNIT"/>
    <property type="match status" value="1"/>
</dbReference>
<feature type="transmembrane region" description="Helical" evidence="7">
    <location>
        <begin position="213"/>
        <end position="231"/>
    </location>
</feature>
<evidence type="ECO:0000256" key="6">
    <source>
        <dbReference type="ARBA" id="ARBA00023014"/>
    </source>
</evidence>
<evidence type="ECO:0000256" key="3">
    <source>
        <dbReference type="ARBA" id="ARBA00022723"/>
    </source>
</evidence>
<reference evidence="9 10" key="1">
    <citation type="journal article" date="2016" name="Nat. Commun.">
        <title>Thousands of microbial genomes shed light on interconnected biogeochemical processes in an aquifer system.</title>
        <authorList>
            <person name="Anantharaman K."/>
            <person name="Brown C.T."/>
            <person name="Hug L.A."/>
            <person name="Sharon I."/>
            <person name="Castelle C.J."/>
            <person name="Probst A.J."/>
            <person name="Thomas B.C."/>
            <person name="Singh A."/>
            <person name="Wilkins M.J."/>
            <person name="Karaoz U."/>
            <person name="Brodie E.L."/>
            <person name="Williams K.H."/>
            <person name="Hubbard S.S."/>
            <person name="Banfield J.F."/>
        </authorList>
    </citation>
    <scope>NUCLEOTIDE SEQUENCE [LARGE SCALE GENOMIC DNA]</scope>
    <source>
        <strain evidence="10">RIFCSPLOWO2_12_FULL_64_10</strain>
    </source>
</reference>
<dbReference type="GO" id="GO:0030313">
    <property type="term" value="C:cell envelope"/>
    <property type="evidence" value="ECO:0007669"/>
    <property type="project" value="UniProtKB-SubCell"/>
</dbReference>
<dbReference type="CDD" id="cd10561">
    <property type="entry name" value="HybA_like"/>
    <property type="match status" value="1"/>
</dbReference>
<dbReference type="Pfam" id="PF13247">
    <property type="entry name" value="Fer4_11"/>
    <property type="match status" value="1"/>
</dbReference>
<keyword evidence="5" id="KW-0408">Iron</keyword>
<protein>
    <recommendedName>
        <fullName evidence="8">4Fe-4S ferredoxin-type domain-containing protein</fullName>
    </recommendedName>
</protein>
<dbReference type="Gene3D" id="3.30.70.20">
    <property type="match status" value="2"/>
</dbReference>